<gene>
    <name evidence="1" type="ORF">MTBBW1_1880015</name>
</gene>
<proteinExistence type="predicted"/>
<organism evidence="1 2">
    <name type="scientific">Desulfamplus magnetovallimortis</name>
    <dbReference type="NCBI Taxonomy" id="1246637"/>
    <lineage>
        <taxon>Bacteria</taxon>
        <taxon>Pseudomonadati</taxon>
        <taxon>Thermodesulfobacteriota</taxon>
        <taxon>Desulfobacteria</taxon>
        <taxon>Desulfobacterales</taxon>
        <taxon>Desulfobacteraceae</taxon>
        <taxon>Desulfamplus</taxon>
    </lineage>
</organism>
<dbReference type="EMBL" id="FWEV01000099">
    <property type="protein sequence ID" value="SLM29578.1"/>
    <property type="molecule type" value="Genomic_DNA"/>
</dbReference>
<accession>A0A1W1HB26</accession>
<keyword evidence="2" id="KW-1185">Reference proteome</keyword>
<sequence length="49" mass="5727">MAKYQESFDDCSAYRKWVDSMINQHPELFPDTISSGYSLHDKRVVSQIC</sequence>
<reference evidence="1 2" key="1">
    <citation type="submission" date="2017-03" db="EMBL/GenBank/DDBJ databases">
        <authorList>
            <person name="Afonso C.L."/>
            <person name="Miller P.J."/>
            <person name="Scott M.A."/>
            <person name="Spackman E."/>
            <person name="Goraichik I."/>
            <person name="Dimitrov K.M."/>
            <person name="Suarez D.L."/>
            <person name="Swayne D.E."/>
        </authorList>
    </citation>
    <scope>NUCLEOTIDE SEQUENCE [LARGE SCALE GENOMIC DNA]</scope>
    <source>
        <strain evidence="1">PRJEB14757</strain>
    </source>
</reference>
<name>A0A1W1HB26_9BACT</name>
<dbReference type="AlphaFoldDB" id="A0A1W1HB26"/>
<evidence type="ECO:0000313" key="1">
    <source>
        <dbReference type="EMBL" id="SLM29578.1"/>
    </source>
</evidence>
<evidence type="ECO:0000313" key="2">
    <source>
        <dbReference type="Proteomes" id="UP000191931"/>
    </source>
</evidence>
<protein>
    <submittedName>
        <fullName evidence="1">Uncharacterized protein</fullName>
    </submittedName>
</protein>
<dbReference type="STRING" id="1246637.MTBBW1_1880015"/>
<dbReference type="Proteomes" id="UP000191931">
    <property type="component" value="Unassembled WGS sequence"/>
</dbReference>